<evidence type="ECO:0000313" key="2">
    <source>
        <dbReference type="EnsemblPlants" id="TuG1812G0700003375.01.T02.cds422012"/>
    </source>
</evidence>
<evidence type="ECO:0000256" key="1">
    <source>
        <dbReference type="SAM" id="MobiDB-lite"/>
    </source>
</evidence>
<dbReference type="Gramene" id="TuG1812G0700003375.01.T03">
    <property type="protein sequence ID" value="TuG1812G0700003375.01.T03.cds422012"/>
    <property type="gene ID" value="TuG1812G0700003375.01"/>
</dbReference>
<evidence type="ECO:0000313" key="3">
    <source>
        <dbReference type="Proteomes" id="UP000015106"/>
    </source>
</evidence>
<dbReference type="Proteomes" id="UP000015106">
    <property type="component" value="Chromosome 7"/>
</dbReference>
<sequence length="81" mass="8980">MTYPSLPIRPGIHPTIPHTARRENSPKFLAIALAARRWCRIAAPRFGPAPHRALTRAFSPRSTASPGANIWGSPQCPMLRR</sequence>
<dbReference type="AlphaFoldDB" id="A0A8R7V3S8"/>
<feature type="region of interest" description="Disordered" evidence="1">
    <location>
        <begin position="58"/>
        <end position="81"/>
    </location>
</feature>
<dbReference type="Gramene" id="TuG1812G0700003375.01.T02">
    <property type="protein sequence ID" value="TuG1812G0700003375.01.T02.cds422012"/>
    <property type="gene ID" value="TuG1812G0700003375.01"/>
</dbReference>
<protein>
    <submittedName>
        <fullName evidence="2">Uncharacterized protein</fullName>
    </submittedName>
</protein>
<dbReference type="EnsemblPlants" id="TuG1812G0700003375.01.T01">
    <property type="protein sequence ID" value="TuG1812G0700003375.01.T01.cds422012"/>
    <property type="gene ID" value="TuG1812G0700003375.01"/>
</dbReference>
<feature type="region of interest" description="Disordered" evidence="1">
    <location>
        <begin position="1"/>
        <end position="20"/>
    </location>
</feature>
<organism evidence="2 3">
    <name type="scientific">Triticum urartu</name>
    <name type="common">Red wild einkorn</name>
    <name type="synonym">Crithodium urartu</name>
    <dbReference type="NCBI Taxonomy" id="4572"/>
    <lineage>
        <taxon>Eukaryota</taxon>
        <taxon>Viridiplantae</taxon>
        <taxon>Streptophyta</taxon>
        <taxon>Embryophyta</taxon>
        <taxon>Tracheophyta</taxon>
        <taxon>Spermatophyta</taxon>
        <taxon>Magnoliopsida</taxon>
        <taxon>Liliopsida</taxon>
        <taxon>Poales</taxon>
        <taxon>Poaceae</taxon>
        <taxon>BOP clade</taxon>
        <taxon>Pooideae</taxon>
        <taxon>Triticodae</taxon>
        <taxon>Triticeae</taxon>
        <taxon>Triticinae</taxon>
        <taxon>Triticum</taxon>
    </lineage>
</organism>
<proteinExistence type="predicted"/>
<dbReference type="EnsemblPlants" id="TuG1812G0700003375.01.T03">
    <property type="protein sequence ID" value="TuG1812G0700003375.01.T03.cds422012"/>
    <property type="gene ID" value="TuG1812G0700003375.01"/>
</dbReference>
<name>A0A8R7V3S8_TRIUA</name>
<reference evidence="2" key="2">
    <citation type="submission" date="2018-03" db="EMBL/GenBank/DDBJ databases">
        <title>The Triticum urartu genome reveals the dynamic nature of wheat genome evolution.</title>
        <authorList>
            <person name="Ling H."/>
            <person name="Ma B."/>
            <person name="Shi X."/>
            <person name="Liu H."/>
            <person name="Dong L."/>
            <person name="Sun H."/>
            <person name="Cao Y."/>
            <person name="Gao Q."/>
            <person name="Zheng S."/>
            <person name="Li Y."/>
            <person name="Yu Y."/>
            <person name="Du H."/>
            <person name="Qi M."/>
            <person name="Li Y."/>
            <person name="Yu H."/>
            <person name="Cui Y."/>
            <person name="Wang N."/>
            <person name="Chen C."/>
            <person name="Wu H."/>
            <person name="Zhao Y."/>
            <person name="Zhang J."/>
            <person name="Li Y."/>
            <person name="Zhou W."/>
            <person name="Zhang B."/>
            <person name="Hu W."/>
            <person name="Eijk M."/>
            <person name="Tang J."/>
            <person name="Witsenboer H."/>
            <person name="Zhao S."/>
            <person name="Li Z."/>
            <person name="Zhang A."/>
            <person name="Wang D."/>
            <person name="Liang C."/>
        </authorList>
    </citation>
    <scope>NUCLEOTIDE SEQUENCE [LARGE SCALE GENOMIC DNA]</scope>
    <source>
        <strain evidence="2">cv. G1812</strain>
    </source>
</reference>
<accession>A0A8R7V3S8</accession>
<dbReference type="Gramene" id="TuG1812G0700003375.01.T01">
    <property type="protein sequence ID" value="TuG1812G0700003375.01.T01.cds422012"/>
    <property type="gene ID" value="TuG1812G0700003375.01"/>
</dbReference>
<keyword evidence="3" id="KW-1185">Reference proteome</keyword>
<reference evidence="2" key="3">
    <citation type="submission" date="2022-06" db="UniProtKB">
        <authorList>
            <consortium name="EnsemblPlants"/>
        </authorList>
    </citation>
    <scope>IDENTIFICATION</scope>
</reference>
<reference evidence="3" key="1">
    <citation type="journal article" date="2013" name="Nature">
        <title>Draft genome of the wheat A-genome progenitor Triticum urartu.</title>
        <authorList>
            <person name="Ling H.Q."/>
            <person name="Zhao S."/>
            <person name="Liu D."/>
            <person name="Wang J."/>
            <person name="Sun H."/>
            <person name="Zhang C."/>
            <person name="Fan H."/>
            <person name="Li D."/>
            <person name="Dong L."/>
            <person name="Tao Y."/>
            <person name="Gao C."/>
            <person name="Wu H."/>
            <person name="Li Y."/>
            <person name="Cui Y."/>
            <person name="Guo X."/>
            <person name="Zheng S."/>
            <person name="Wang B."/>
            <person name="Yu K."/>
            <person name="Liang Q."/>
            <person name="Yang W."/>
            <person name="Lou X."/>
            <person name="Chen J."/>
            <person name="Feng M."/>
            <person name="Jian J."/>
            <person name="Zhang X."/>
            <person name="Luo G."/>
            <person name="Jiang Y."/>
            <person name="Liu J."/>
            <person name="Wang Z."/>
            <person name="Sha Y."/>
            <person name="Zhang B."/>
            <person name="Wu H."/>
            <person name="Tang D."/>
            <person name="Shen Q."/>
            <person name="Xue P."/>
            <person name="Zou S."/>
            <person name="Wang X."/>
            <person name="Liu X."/>
            <person name="Wang F."/>
            <person name="Yang Y."/>
            <person name="An X."/>
            <person name="Dong Z."/>
            <person name="Zhang K."/>
            <person name="Zhang X."/>
            <person name="Luo M.C."/>
            <person name="Dvorak J."/>
            <person name="Tong Y."/>
            <person name="Wang J."/>
            <person name="Yang H."/>
            <person name="Li Z."/>
            <person name="Wang D."/>
            <person name="Zhang A."/>
            <person name="Wang J."/>
        </authorList>
    </citation>
    <scope>NUCLEOTIDE SEQUENCE</scope>
    <source>
        <strain evidence="3">cv. G1812</strain>
    </source>
</reference>
<dbReference type="EnsemblPlants" id="TuG1812G0700003375.01.T02">
    <property type="protein sequence ID" value="TuG1812G0700003375.01.T02.cds422012"/>
    <property type="gene ID" value="TuG1812G0700003375.01"/>
</dbReference>